<keyword evidence="7" id="KW-0732">Signal</keyword>
<dbReference type="RefSeq" id="WP_207251389.1">
    <property type="nucleotide sequence ID" value="NZ_JAFMPM010000006.1"/>
</dbReference>
<dbReference type="SUPFAM" id="SSF53300">
    <property type="entry name" value="vWA-like"/>
    <property type="match status" value="1"/>
</dbReference>
<dbReference type="EMBL" id="JAFMPM010000006">
    <property type="protein sequence ID" value="MBO0613718.1"/>
    <property type="molecule type" value="Genomic_DNA"/>
</dbReference>
<keyword evidence="6" id="KW-0281">Fimbrium</keyword>
<dbReference type="Gene3D" id="3.40.50.410">
    <property type="entry name" value="von Willebrand factor, type A domain"/>
    <property type="match status" value="1"/>
</dbReference>
<accession>A0A8B0SLD4</accession>
<protein>
    <recommendedName>
        <fullName evidence="8">PilY1 beta-propeller domain-containing protein</fullName>
    </recommendedName>
</protein>
<keyword evidence="11" id="KW-1185">Reference proteome</keyword>
<sequence>MKNTHHLGSWFWLLAVFASLPLMADETEIYFADKSDEIAPNVLFLIDASGSMSQTVTGTESRMDVLKSSFQSVMDTAPTNLNIGLMHYANHGLGRNYQWSSVKGVNFPITPIDGKIGDTVADGGAGMTTAYENIYQLAAPQPALTTPVRSFLSSLVNSWQADGYTPIVDSLYEAARYYRGDSVGWGKDLPSLGWAAHPLTYSDSLTCKSYNLADGSKSPPDSIPPVSPNNPKCIKEWGECKGDIVPNTCSEETWFQVDGTPPVTLTACEYLSCADYDTSTVIKYKSPIQYSCQANYLVLMSDGKPEYPYYPGMGEVDGTPYYPPSSERYPSTTGYAADKSSEIKVNPRLEDYMGLADCTDGAAMKDATGADIGYNSGVCGPELTEWLATNDQDGDTTNGDQVVKTFTVGFALNADASDKGEEYLQLLAQKGKGQYFPANNATELAGAFKTILNSISAASSSFSSPTYTVDANNMLAHSDEVYIPMFDRSDKPMWSGNLKKFKRVEEKQADGTFVSKIVDKNGNPAVNSRGELVDKDAKDDSGAAFTYDAQDFWGAPSGNNVAAGGAASQLPAPADRKLYTDVSTPTFPMDLTATTNALKTENTTLTNAMLVGGTSTTTDASKLFDGNAADLAAMLAKYPTLSAWAANLDLTKLGTPYDGISCAGSYTDCTGKKKVVWSTDGTKCVNIAAVTTCSTSTTSLTQVERDALLSFARGDANPDPLVVTPSKHIGDMLNTKPVVVDYGTAGKRIFAATNEGFLHSIDTDTGAEQWAFMPKSLLPNIQKFMANLPSEEHVYGVDGPLTLWENDVNKDGKIEGAGEQRILFFGLRRGGKAYYALDITSADAPKILWKKENTTVVDDAAWHELGETWSKPTLAKMRIGSSTSSKIHDVVVFGAGYDAFKDEQNVSARPSDEVGSDVMIVDALTGQLHWSLQRYLYNNAATANPIKHSIPGDIRVMDMDRNGTLDRLYFADTGGNVWRVDMDHDLRDTDADMYNYGDAILTHIAELGTDGDYGTDPRKFFYEPDVALIQHNGKVLMTIALGGGYRTHPLNTNTNDRFYVLMDPNVYNEPPKASDTPTPPNPFSKITNADLINARGTLGEAGSFDTAGDSSGSVDSLLSTNYKGWYYDFDHTGEKVLAPAVSFLNKVIFTTFAPVDVTGAGLDTTDPDFLCKVSPNSARAYVLDLFTGRAVADLDRKSTTSSDSSTGGKDDFVVAGVNEILDAAKIVFRSPMAADGGACEKGDCQQTVEIRVGKMEMPVMDDSNSANGTTGTSVQDIAAKTDLTDIMPRMFWRDHNVSD</sequence>
<dbReference type="Proteomes" id="UP000664466">
    <property type="component" value="Unassembled WGS sequence"/>
</dbReference>
<keyword evidence="3" id="KW-1029">Fimbrium biogenesis</keyword>
<feature type="domain" description="PilY1 beta-propeller" evidence="8">
    <location>
        <begin position="744"/>
        <end position="1000"/>
    </location>
</feature>
<dbReference type="Pfam" id="PF05567">
    <property type="entry name" value="T4P_PilY1"/>
    <property type="match status" value="1"/>
</dbReference>
<evidence type="ECO:0000256" key="5">
    <source>
        <dbReference type="ARBA" id="ARBA00022837"/>
    </source>
</evidence>
<dbReference type="InterPro" id="IPR015943">
    <property type="entry name" value="WD40/YVTN_repeat-like_dom_sf"/>
</dbReference>
<feature type="signal peptide" evidence="7">
    <location>
        <begin position="1"/>
        <end position="24"/>
    </location>
</feature>
<evidence type="ECO:0000256" key="6">
    <source>
        <dbReference type="ARBA" id="ARBA00023263"/>
    </source>
</evidence>
<reference evidence="10" key="2">
    <citation type="submission" date="2021-04" db="EMBL/GenBank/DDBJ databases">
        <title>Complete Genome and methylome analysis of Thiothrix fructosivorans ATCC 49748.</title>
        <authorList>
            <person name="Fomenkov A."/>
            <person name="Sun L."/>
            <person name="Vincze T."/>
            <person name="Grabovich M.Y."/>
            <person name="Roberts R.J."/>
        </authorList>
    </citation>
    <scope>NUCLEOTIDE SEQUENCE</scope>
    <source>
        <strain evidence="10">ATCC 49748</strain>
    </source>
</reference>
<dbReference type="InterPro" id="IPR008707">
    <property type="entry name" value="B-propeller_PilY1"/>
</dbReference>
<evidence type="ECO:0000256" key="7">
    <source>
        <dbReference type="SAM" id="SignalP"/>
    </source>
</evidence>
<evidence type="ECO:0000313" key="9">
    <source>
        <dbReference type="EMBL" id="MBO0613718.1"/>
    </source>
</evidence>
<dbReference type="GO" id="GO:0046872">
    <property type="term" value="F:metal ion binding"/>
    <property type="evidence" value="ECO:0007669"/>
    <property type="project" value="UniProtKB-KW"/>
</dbReference>
<evidence type="ECO:0000259" key="8">
    <source>
        <dbReference type="Pfam" id="PF05567"/>
    </source>
</evidence>
<dbReference type="InterPro" id="IPR011047">
    <property type="entry name" value="Quinoprotein_ADH-like_sf"/>
</dbReference>
<gene>
    <name evidence="10" type="ORF">J1836_000365</name>
    <name evidence="9" type="ORF">J1836_12445</name>
</gene>
<evidence type="ECO:0000313" key="11">
    <source>
        <dbReference type="Proteomes" id="UP000664466"/>
    </source>
</evidence>
<feature type="chain" id="PRO_5032511439" description="PilY1 beta-propeller domain-containing protein" evidence="7">
    <location>
        <begin position="25"/>
        <end position="1299"/>
    </location>
</feature>
<proteinExistence type="inferred from homology"/>
<dbReference type="Gene3D" id="2.130.10.10">
    <property type="entry name" value="YVTN repeat-like/Quinoprotein amine dehydrogenase"/>
    <property type="match status" value="1"/>
</dbReference>
<keyword evidence="4" id="KW-0479">Metal-binding</keyword>
<evidence type="ECO:0000313" key="10">
    <source>
        <dbReference type="EMBL" id="QTX10868.1"/>
    </source>
</evidence>
<name>A0A8B0SLD4_9GAMM</name>
<reference evidence="9 11" key="1">
    <citation type="submission" date="2021-03" db="EMBL/GenBank/DDBJ databases">
        <title>Draft genome and methylome analysis of Thiotrix fructosivoruns ATCC 49748.</title>
        <authorList>
            <person name="Fomenkov A."/>
            <person name="Grabovich M.Y."/>
            <person name="Roberts R.J."/>
        </authorList>
    </citation>
    <scope>NUCLEOTIDE SEQUENCE [LARGE SCALE GENOMIC DNA]</scope>
    <source>
        <strain evidence="9 11">ATCC 49748</strain>
    </source>
</reference>
<evidence type="ECO:0000256" key="3">
    <source>
        <dbReference type="ARBA" id="ARBA00022558"/>
    </source>
</evidence>
<comment type="similarity">
    <text evidence="2">Belongs to the PilY1 family.</text>
</comment>
<dbReference type="InterPro" id="IPR036465">
    <property type="entry name" value="vWFA_dom_sf"/>
</dbReference>
<evidence type="ECO:0000256" key="4">
    <source>
        <dbReference type="ARBA" id="ARBA00022723"/>
    </source>
</evidence>
<evidence type="ECO:0000256" key="2">
    <source>
        <dbReference type="ARBA" id="ARBA00008387"/>
    </source>
</evidence>
<organism evidence="10">
    <name type="scientific">Thiothrix fructosivorans</name>
    <dbReference type="NCBI Taxonomy" id="111770"/>
    <lineage>
        <taxon>Bacteria</taxon>
        <taxon>Pseudomonadati</taxon>
        <taxon>Pseudomonadota</taxon>
        <taxon>Gammaproteobacteria</taxon>
        <taxon>Thiotrichales</taxon>
        <taxon>Thiotrichaceae</taxon>
        <taxon>Thiothrix</taxon>
    </lineage>
</organism>
<dbReference type="GO" id="GO:0009289">
    <property type="term" value="C:pilus"/>
    <property type="evidence" value="ECO:0007669"/>
    <property type="project" value="UniProtKB-SubCell"/>
</dbReference>
<dbReference type="SUPFAM" id="SSF50998">
    <property type="entry name" value="Quinoprotein alcohol dehydrogenase-like"/>
    <property type="match status" value="1"/>
</dbReference>
<keyword evidence="5" id="KW-0106">Calcium</keyword>
<evidence type="ECO:0000256" key="1">
    <source>
        <dbReference type="ARBA" id="ARBA00004561"/>
    </source>
</evidence>
<comment type="subcellular location">
    <subcellularLocation>
        <location evidence="1">Fimbrium</location>
    </subcellularLocation>
</comment>
<dbReference type="EMBL" id="CP072748">
    <property type="protein sequence ID" value="QTX10868.1"/>
    <property type="molecule type" value="Genomic_DNA"/>
</dbReference>